<protein>
    <recommendedName>
        <fullName evidence="7">C3H1-type domain-containing protein</fullName>
    </recommendedName>
</protein>
<dbReference type="PANTHER" id="PTHR12547">
    <property type="entry name" value="CCCH ZINC FINGER/TIS11-RELATED"/>
    <property type="match status" value="1"/>
</dbReference>
<evidence type="ECO:0000256" key="1">
    <source>
        <dbReference type="ARBA" id="ARBA00022723"/>
    </source>
</evidence>
<feature type="compositionally biased region" description="Low complexity" evidence="6">
    <location>
        <begin position="175"/>
        <end position="191"/>
    </location>
</feature>
<keyword evidence="1 5" id="KW-0479">Metal-binding</keyword>
<dbReference type="AlphaFoldDB" id="A0ABC8STD8"/>
<feature type="region of interest" description="Disordered" evidence="6">
    <location>
        <begin position="159"/>
        <end position="191"/>
    </location>
</feature>
<evidence type="ECO:0000256" key="4">
    <source>
        <dbReference type="ARBA" id="ARBA00022833"/>
    </source>
</evidence>
<feature type="domain" description="C3H1-type" evidence="7">
    <location>
        <begin position="233"/>
        <end position="260"/>
    </location>
</feature>
<feature type="zinc finger region" description="C3H1-type" evidence="5">
    <location>
        <begin position="193"/>
        <end position="221"/>
    </location>
</feature>
<evidence type="ECO:0000313" key="8">
    <source>
        <dbReference type="EMBL" id="CAK9160461.1"/>
    </source>
</evidence>
<dbReference type="PROSITE" id="PS50103">
    <property type="entry name" value="ZF_C3H1"/>
    <property type="match status" value="2"/>
</dbReference>
<evidence type="ECO:0000313" key="9">
    <source>
        <dbReference type="Proteomes" id="UP001642360"/>
    </source>
</evidence>
<feature type="compositionally biased region" description="Polar residues" evidence="6">
    <location>
        <begin position="1"/>
        <end position="11"/>
    </location>
</feature>
<evidence type="ECO:0000256" key="6">
    <source>
        <dbReference type="SAM" id="MobiDB-lite"/>
    </source>
</evidence>
<dbReference type="FunFam" id="4.10.1000.10:FF:000001">
    <property type="entry name" value="zinc finger CCCH domain-containing protein 15-like"/>
    <property type="match status" value="1"/>
</dbReference>
<feature type="compositionally biased region" description="Low complexity" evidence="6">
    <location>
        <begin position="47"/>
        <end position="62"/>
    </location>
</feature>
<evidence type="ECO:0000256" key="2">
    <source>
        <dbReference type="ARBA" id="ARBA00022737"/>
    </source>
</evidence>
<dbReference type="InterPro" id="IPR036855">
    <property type="entry name" value="Znf_CCCH_sf"/>
</dbReference>
<feature type="region of interest" description="Disordered" evidence="6">
    <location>
        <begin position="1"/>
        <end position="62"/>
    </location>
</feature>
<sequence>MEGFYGSNSSKVPKIKPLKENVSPLNPQNFIGRSRYHHHPPKSPVFDSYASSDSTNSPNSGSPLIKYLRSASLSIAAGDDSYKSLAVDSPECHFNSSKSNSNGGFGSRGLTPVSVLSAVENLETRPARSAALFKTPMKIEEDVLVMDGILVSSVPCAKTRTSSSLSDSNSRRRSSLSSLDSGGTSSSRNNSSYYKTETCWFWEDSGCCGLGSKCQFAHGKEDLRPTRLPNNNKSEAQICKSYSSGLCNYGAKCRFVHHQVTNAASPTIPTAATMDLAPNQTVSPIKLEDTTGSGSSGNIVSKSTDWSPQDDGIKVALPSCASPGKTPSKEDVDAHIQSVLYGPSNKKRLPVFAEICPE</sequence>
<feature type="region of interest" description="Disordered" evidence="6">
    <location>
        <begin position="284"/>
        <end position="308"/>
    </location>
</feature>
<organism evidence="8 9">
    <name type="scientific">Ilex paraguariensis</name>
    <name type="common">yerba mate</name>
    <dbReference type="NCBI Taxonomy" id="185542"/>
    <lineage>
        <taxon>Eukaryota</taxon>
        <taxon>Viridiplantae</taxon>
        <taxon>Streptophyta</taxon>
        <taxon>Embryophyta</taxon>
        <taxon>Tracheophyta</taxon>
        <taxon>Spermatophyta</taxon>
        <taxon>Magnoliopsida</taxon>
        <taxon>eudicotyledons</taxon>
        <taxon>Gunneridae</taxon>
        <taxon>Pentapetalae</taxon>
        <taxon>asterids</taxon>
        <taxon>campanulids</taxon>
        <taxon>Aquifoliales</taxon>
        <taxon>Aquifoliaceae</taxon>
        <taxon>Ilex</taxon>
    </lineage>
</organism>
<dbReference type="EMBL" id="CAUOFW020003525">
    <property type="protein sequence ID" value="CAK9160461.1"/>
    <property type="molecule type" value="Genomic_DNA"/>
</dbReference>
<dbReference type="GO" id="GO:0008270">
    <property type="term" value="F:zinc ion binding"/>
    <property type="evidence" value="ECO:0007669"/>
    <property type="project" value="UniProtKB-KW"/>
</dbReference>
<dbReference type="Proteomes" id="UP001642360">
    <property type="component" value="Unassembled WGS sequence"/>
</dbReference>
<keyword evidence="4 5" id="KW-0862">Zinc</keyword>
<dbReference type="Pfam" id="PF00642">
    <property type="entry name" value="zf-CCCH"/>
    <property type="match status" value="1"/>
</dbReference>
<comment type="caution">
    <text evidence="8">The sequence shown here is derived from an EMBL/GenBank/DDBJ whole genome shotgun (WGS) entry which is preliminary data.</text>
</comment>
<evidence type="ECO:0000256" key="3">
    <source>
        <dbReference type="ARBA" id="ARBA00022771"/>
    </source>
</evidence>
<accession>A0ABC8STD8</accession>
<gene>
    <name evidence="8" type="ORF">ILEXP_LOCUS29226</name>
</gene>
<dbReference type="SUPFAM" id="SSF90229">
    <property type="entry name" value="CCCH zinc finger"/>
    <property type="match status" value="2"/>
</dbReference>
<evidence type="ECO:0000259" key="7">
    <source>
        <dbReference type="PROSITE" id="PS50103"/>
    </source>
</evidence>
<name>A0ABC8STD8_9AQUA</name>
<dbReference type="InterPro" id="IPR045877">
    <property type="entry name" value="ZFP36-like"/>
</dbReference>
<dbReference type="PANTHER" id="PTHR12547:SF18">
    <property type="entry name" value="PROTEIN TIS11"/>
    <property type="match status" value="1"/>
</dbReference>
<dbReference type="Gene3D" id="4.10.1000.10">
    <property type="entry name" value="Zinc finger, CCCH-type"/>
    <property type="match status" value="2"/>
</dbReference>
<proteinExistence type="predicted"/>
<feature type="domain" description="C3H1-type" evidence="7">
    <location>
        <begin position="193"/>
        <end position="221"/>
    </location>
</feature>
<reference evidence="8 9" key="1">
    <citation type="submission" date="2024-02" db="EMBL/GenBank/DDBJ databases">
        <authorList>
            <person name="Vignale AGUSTIN F."/>
            <person name="Sosa J E."/>
            <person name="Modenutti C."/>
        </authorList>
    </citation>
    <scope>NUCLEOTIDE SEQUENCE [LARGE SCALE GENOMIC DNA]</scope>
</reference>
<dbReference type="InterPro" id="IPR000571">
    <property type="entry name" value="Znf_CCCH"/>
</dbReference>
<keyword evidence="2" id="KW-0677">Repeat</keyword>
<feature type="zinc finger region" description="C3H1-type" evidence="5">
    <location>
        <begin position="233"/>
        <end position="260"/>
    </location>
</feature>
<keyword evidence="9" id="KW-1185">Reference proteome</keyword>
<keyword evidence="3 5" id="KW-0863">Zinc-finger</keyword>
<dbReference type="SMART" id="SM00356">
    <property type="entry name" value="ZnF_C3H1"/>
    <property type="match status" value="2"/>
</dbReference>
<evidence type="ECO:0000256" key="5">
    <source>
        <dbReference type="PROSITE-ProRule" id="PRU00723"/>
    </source>
</evidence>
<feature type="compositionally biased region" description="Polar residues" evidence="6">
    <location>
        <begin position="290"/>
        <end position="307"/>
    </location>
</feature>